<feature type="transmembrane region" description="Helical" evidence="6">
    <location>
        <begin position="356"/>
        <end position="377"/>
    </location>
</feature>
<dbReference type="RefSeq" id="WP_273925738.1">
    <property type="nucleotide sequence ID" value="NZ_JAQSIO010000002.1"/>
</dbReference>
<dbReference type="Gene3D" id="1.20.1250.20">
    <property type="entry name" value="MFS general substrate transporter like domains"/>
    <property type="match status" value="2"/>
</dbReference>
<keyword evidence="9" id="KW-1185">Reference proteome</keyword>
<keyword evidence="3 6" id="KW-0812">Transmembrane</keyword>
<evidence type="ECO:0000256" key="1">
    <source>
        <dbReference type="ARBA" id="ARBA00004651"/>
    </source>
</evidence>
<protein>
    <submittedName>
        <fullName evidence="8">MFS transporter</fullName>
    </submittedName>
</protein>
<reference evidence="8 9" key="1">
    <citation type="submission" date="2023-02" db="EMBL/GenBank/DDBJ databases">
        <title>Bacterial whole genome sequence for Curvibacter sp. HBC28.</title>
        <authorList>
            <person name="Le V."/>
            <person name="Ko S.-R."/>
            <person name="Ahn C.-Y."/>
            <person name="Oh H.-M."/>
        </authorList>
    </citation>
    <scope>NUCLEOTIDE SEQUENCE [LARGE SCALE GENOMIC DNA]</scope>
    <source>
        <strain evidence="8 9">HBC28</strain>
    </source>
</reference>
<feature type="transmembrane region" description="Helical" evidence="6">
    <location>
        <begin position="21"/>
        <end position="41"/>
    </location>
</feature>
<gene>
    <name evidence="8" type="ORF">PSQ39_05600</name>
</gene>
<dbReference type="PROSITE" id="PS50850">
    <property type="entry name" value="MFS"/>
    <property type="match status" value="1"/>
</dbReference>
<feature type="transmembrane region" description="Helical" evidence="6">
    <location>
        <begin position="325"/>
        <end position="344"/>
    </location>
</feature>
<feature type="transmembrane region" description="Helical" evidence="6">
    <location>
        <begin position="180"/>
        <end position="201"/>
    </location>
</feature>
<evidence type="ECO:0000256" key="3">
    <source>
        <dbReference type="ARBA" id="ARBA00022692"/>
    </source>
</evidence>
<evidence type="ECO:0000313" key="8">
    <source>
        <dbReference type="EMBL" id="MDD0814103.1"/>
    </source>
</evidence>
<name>A0ABT5MC01_9BURK</name>
<feature type="domain" description="Major facilitator superfamily (MFS) profile" evidence="7">
    <location>
        <begin position="27"/>
        <end position="417"/>
    </location>
</feature>
<feature type="transmembrane region" description="Helical" evidence="6">
    <location>
        <begin position="117"/>
        <end position="139"/>
    </location>
</feature>
<comment type="caution">
    <text evidence="8">The sequence shown here is derived from an EMBL/GenBank/DDBJ whole genome shotgun (WGS) entry which is preliminary data.</text>
</comment>
<dbReference type="Pfam" id="PF07690">
    <property type="entry name" value="MFS_1"/>
    <property type="match status" value="1"/>
</dbReference>
<dbReference type="InterPro" id="IPR011701">
    <property type="entry name" value="MFS"/>
</dbReference>
<dbReference type="InterPro" id="IPR050189">
    <property type="entry name" value="MFS_Efflux_Transporters"/>
</dbReference>
<feature type="transmembrane region" description="Helical" evidence="6">
    <location>
        <begin position="389"/>
        <end position="411"/>
    </location>
</feature>
<feature type="transmembrane region" description="Helical" evidence="6">
    <location>
        <begin position="265"/>
        <end position="287"/>
    </location>
</feature>
<comment type="subcellular location">
    <subcellularLocation>
        <location evidence="1">Cell membrane</location>
        <topology evidence="1">Multi-pass membrane protein</topology>
    </subcellularLocation>
</comment>
<evidence type="ECO:0000256" key="2">
    <source>
        <dbReference type="ARBA" id="ARBA00022475"/>
    </source>
</evidence>
<feature type="transmembrane region" description="Helical" evidence="6">
    <location>
        <begin position="151"/>
        <end position="174"/>
    </location>
</feature>
<sequence length="417" mass="44235">MSAPLPRQPLSAAPPSPPASPSWLWATLLALCLGFIISQAFRTVAAMMAVPLQQSLGLTASQLGLFAGTFHLAFGALQIFMGVGIDLYGIRRTLLCAWPLTLAGALISALAPGYGWLLLGQALVGAGCAPAFLVCTVFIARQFPAARFASLSGLVMGLGGVGLLLTGSPLAWLIEQSSWRVGFGVLGAGSALAYLAVWIWVREPLENAPRSGDSVLQALRGVGQLLRLPHTAGILALASVNYAAFITLRGLWLGPMLMDRHGYSLVQSGHVALAVSVVGLFGPPLFGRLTVQGAQRRRWIVAFTWALAALFGLCAWSPWAGLTVVTSLLIGFGCGFIILQYADVRAAYAPEHTGRAMALYTMAMFLGIALMQWVTGWSATWAQAHGWEVYQAVNLTVLLMLLVGALLFRVLPAPALR</sequence>
<dbReference type="PANTHER" id="PTHR43124:SF3">
    <property type="entry name" value="CHLORAMPHENICOL EFFLUX PUMP RV0191"/>
    <property type="match status" value="1"/>
</dbReference>
<accession>A0ABT5MC01</accession>
<dbReference type="SUPFAM" id="SSF103473">
    <property type="entry name" value="MFS general substrate transporter"/>
    <property type="match status" value="1"/>
</dbReference>
<evidence type="ECO:0000256" key="6">
    <source>
        <dbReference type="SAM" id="Phobius"/>
    </source>
</evidence>
<dbReference type="Proteomes" id="UP001528672">
    <property type="component" value="Unassembled WGS sequence"/>
</dbReference>
<keyword evidence="2" id="KW-1003">Cell membrane</keyword>
<evidence type="ECO:0000256" key="4">
    <source>
        <dbReference type="ARBA" id="ARBA00022989"/>
    </source>
</evidence>
<evidence type="ECO:0000259" key="7">
    <source>
        <dbReference type="PROSITE" id="PS50850"/>
    </source>
</evidence>
<organism evidence="8 9">
    <name type="scientific">Curvibacter microcysteis</name>
    <dbReference type="NCBI Taxonomy" id="3026419"/>
    <lineage>
        <taxon>Bacteria</taxon>
        <taxon>Pseudomonadati</taxon>
        <taxon>Pseudomonadota</taxon>
        <taxon>Betaproteobacteria</taxon>
        <taxon>Burkholderiales</taxon>
        <taxon>Comamonadaceae</taxon>
        <taxon>Curvibacter</taxon>
    </lineage>
</organism>
<evidence type="ECO:0000256" key="5">
    <source>
        <dbReference type="ARBA" id="ARBA00023136"/>
    </source>
</evidence>
<proteinExistence type="predicted"/>
<dbReference type="InterPro" id="IPR020846">
    <property type="entry name" value="MFS_dom"/>
</dbReference>
<keyword evidence="5 6" id="KW-0472">Membrane</keyword>
<feature type="transmembrane region" description="Helical" evidence="6">
    <location>
        <begin position="93"/>
        <end position="111"/>
    </location>
</feature>
<keyword evidence="4 6" id="KW-1133">Transmembrane helix</keyword>
<dbReference type="PANTHER" id="PTHR43124">
    <property type="entry name" value="PURINE EFFLUX PUMP PBUE"/>
    <property type="match status" value="1"/>
</dbReference>
<dbReference type="EMBL" id="JAQSIO010000002">
    <property type="protein sequence ID" value="MDD0814103.1"/>
    <property type="molecule type" value="Genomic_DNA"/>
</dbReference>
<feature type="transmembrane region" description="Helical" evidence="6">
    <location>
        <begin position="61"/>
        <end position="81"/>
    </location>
</feature>
<dbReference type="InterPro" id="IPR036259">
    <property type="entry name" value="MFS_trans_sf"/>
</dbReference>
<feature type="transmembrane region" description="Helical" evidence="6">
    <location>
        <begin position="234"/>
        <end position="253"/>
    </location>
</feature>
<evidence type="ECO:0000313" key="9">
    <source>
        <dbReference type="Proteomes" id="UP001528672"/>
    </source>
</evidence>
<feature type="transmembrane region" description="Helical" evidence="6">
    <location>
        <begin position="299"/>
        <end position="319"/>
    </location>
</feature>